<accession>A0A6J1T8A9</accession>
<protein>
    <submittedName>
        <fullName evidence="4">Histone H1-like</fullName>
    </submittedName>
</protein>
<organism evidence="3 4">
    <name type="scientific">Frankliniella occidentalis</name>
    <name type="common">Western flower thrips</name>
    <name type="synonym">Euthrips occidentalis</name>
    <dbReference type="NCBI Taxonomy" id="133901"/>
    <lineage>
        <taxon>Eukaryota</taxon>
        <taxon>Metazoa</taxon>
        <taxon>Ecdysozoa</taxon>
        <taxon>Arthropoda</taxon>
        <taxon>Hexapoda</taxon>
        <taxon>Insecta</taxon>
        <taxon>Pterygota</taxon>
        <taxon>Neoptera</taxon>
        <taxon>Paraneoptera</taxon>
        <taxon>Thysanoptera</taxon>
        <taxon>Terebrantia</taxon>
        <taxon>Thripoidea</taxon>
        <taxon>Thripidae</taxon>
        <taxon>Frankliniella</taxon>
    </lineage>
</organism>
<name>A0A6J1T8A9_FRAOC</name>
<evidence type="ECO:0000313" key="3">
    <source>
        <dbReference type="Proteomes" id="UP000504606"/>
    </source>
</evidence>
<dbReference type="GO" id="GO:0003677">
    <property type="term" value="F:DNA binding"/>
    <property type="evidence" value="ECO:0007669"/>
    <property type="project" value="InterPro"/>
</dbReference>
<gene>
    <name evidence="4" type="primary">LOC113212419</name>
</gene>
<dbReference type="Gene3D" id="1.10.10.10">
    <property type="entry name" value="Winged helix-like DNA-binding domain superfamily/Winged helix DNA-binding domain"/>
    <property type="match status" value="1"/>
</dbReference>
<dbReference type="GO" id="GO:0000786">
    <property type="term" value="C:nucleosome"/>
    <property type="evidence" value="ECO:0007669"/>
    <property type="project" value="InterPro"/>
</dbReference>
<proteinExistence type="predicted"/>
<evidence type="ECO:0000313" key="4">
    <source>
        <dbReference type="RefSeq" id="XP_026286886.2"/>
    </source>
</evidence>
<dbReference type="OrthoDB" id="7790887at2759"/>
<dbReference type="InterPro" id="IPR005818">
    <property type="entry name" value="Histone_H1/H5_H15"/>
</dbReference>
<dbReference type="InterPro" id="IPR036388">
    <property type="entry name" value="WH-like_DNA-bd_sf"/>
</dbReference>
<dbReference type="InterPro" id="IPR036390">
    <property type="entry name" value="WH_DNA-bd_sf"/>
</dbReference>
<reference evidence="4" key="1">
    <citation type="submission" date="2025-08" db="UniProtKB">
        <authorList>
            <consortium name="RefSeq"/>
        </authorList>
    </citation>
    <scope>IDENTIFICATION</scope>
    <source>
        <tissue evidence="4">Whole organism</tissue>
    </source>
</reference>
<dbReference type="KEGG" id="foc:113212419"/>
<feature type="region of interest" description="Disordered" evidence="1">
    <location>
        <begin position="87"/>
        <end position="109"/>
    </location>
</feature>
<dbReference type="GO" id="GO:0006334">
    <property type="term" value="P:nucleosome assembly"/>
    <property type="evidence" value="ECO:0007669"/>
    <property type="project" value="InterPro"/>
</dbReference>
<dbReference type="GeneID" id="113212419"/>
<dbReference type="Proteomes" id="UP000504606">
    <property type="component" value="Unplaced"/>
</dbReference>
<dbReference type="Pfam" id="PF00538">
    <property type="entry name" value="Linker_histone"/>
    <property type="match status" value="1"/>
</dbReference>
<sequence length="135" mass="14455">MPSTMWHVLRSVNVVVFHISKYVQAIKKYIKGAVASGALVQTKGKGASGSFKLASKEKVEKVAAKPKAAAAANGSLSRALHDSWFKDKGRSNGKMPGFGSDNENTLTGEHNSKLTITTELSSYSFISTPAPVRKM</sequence>
<dbReference type="SUPFAM" id="SSF46785">
    <property type="entry name" value="Winged helix' DNA-binding domain"/>
    <property type="match status" value="1"/>
</dbReference>
<evidence type="ECO:0000256" key="1">
    <source>
        <dbReference type="SAM" id="MobiDB-lite"/>
    </source>
</evidence>
<evidence type="ECO:0000259" key="2">
    <source>
        <dbReference type="Pfam" id="PF00538"/>
    </source>
</evidence>
<feature type="domain" description="H15" evidence="2">
    <location>
        <begin position="20"/>
        <end position="54"/>
    </location>
</feature>
<dbReference type="AlphaFoldDB" id="A0A6J1T8A9"/>
<dbReference type="RefSeq" id="XP_026286886.2">
    <property type="nucleotide sequence ID" value="XM_026431101.2"/>
</dbReference>
<keyword evidence="3" id="KW-1185">Reference proteome</keyword>